<organism evidence="3 4">
    <name type="scientific">Penicillium argentinense</name>
    <dbReference type="NCBI Taxonomy" id="1131581"/>
    <lineage>
        <taxon>Eukaryota</taxon>
        <taxon>Fungi</taxon>
        <taxon>Dikarya</taxon>
        <taxon>Ascomycota</taxon>
        <taxon>Pezizomycotina</taxon>
        <taxon>Eurotiomycetes</taxon>
        <taxon>Eurotiomycetidae</taxon>
        <taxon>Eurotiales</taxon>
        <taxon>Aspergillaceae</taxon>
        <taxon>Penicillium</taxon>
    </lineage>
</organism>
<sequence length="469" mass="51673">MTLHVMTLLQFLRLSRQVHLAFLAGKLTESPIYVLGNPSADLDSIISAIVYSYCASNRLPATKPRPHVPLLNLPNVSAGPELYRLRPEFVTALWLSTNFPALKPDERFENASESAGKLLREHILTVADFAQSLRESSQANKLVADVTMVDWNAMPIRDQQKGTGSVSGLGQVSFRTVGCIDHHVDEGFVPSPESLPKGQPVVIQVGPGSCSSLITDELEKRGLWNSCQEASSEAEIAQVAKLTLAPMLIDTTNLTAEGKVTDVDVRSVDFLRQKVTPVDAAWDMEAFYEVISDAKKNSLDLLTLQEVLDRDYKEWAEKTQSSERSLNIGFCSSVKPIRWVIEKAGGCEEFLQGVRTFGTSEGKWLDIVVVMTHFTSPNNQHSRELFVCVTGQNGLSVKGVNAFVDQSGAQLKLSKWTPLDGECVELNDEEIRSTLDGDTGLWSRIWVQANSTASRKQVAPMLREAVAKL</sequence>
<dbReference type="InterPro" id="IPR004097">
    <property type="entry name" value="DHHA2"/>
</dbReference>
<dbReference type="SMART" id="SM01131">
    <property type="entry name" value="DHHA2"/>
    <property type="match status" value="1"/>
</dbReference>
<dbReference type="GO" id="GO:0005737">
    <property type="term" value="C:cytoplasm"/>
    <property type="evidence" value="ECO:0007669"/>
    <property type="project" value="InterPro"/>
</dbReference>
<evidence type="ECO:0000313" key="3">
    <source>
        <dbReference type="EMBL" id="KAJ5099637.1"/>
    </source>
</evidence>
<dbReference type="SUPFAM" id="SSF64182">
    <property type="entry name" value="DHH phosphoesterases"/>
    <property type="match status" value="1"/>
</dbReference>
<reference evidence="3" key="2">
    <citation type="journal article" date="2023" name="IMA Fungus">
        <title>Comparative genomic study of the Penicillium genus elucidates a diverse pangenome and 15 lateral gene transfer events.</title>
        <authorList>
            <person name="Petersen C."/>
            <person name="Sorensen T."/>
            <person name="Nielsen M.R."/>
            <person name="Sondergaard T.E."/>
            <person name="Sorensen J.L."/>
            <person name="Fitzpatrick D.A."/>
            <person name="Frisvad J.C."/>
            <person name="Nielsen K.L."/>
        </authorList>
    </citation>
    <scope>NUCLEOTIDE SEQUENCE</scope>
    <source>
        <strain evidence="3">IBT 30761</strain>
    </source>
</reference>
<protein>
    <recommendedName>
        <fullName evidence="2">DHHA2 domain-containing protein</fullName>
    </recommendedName>
</protein>
<feature type="domain" description="DHHA2" evidence="2">
    <location>
        <begin position="288"/>
        <end position="466"/>
    </location>
</feature>
<dbReference type="Gene3D" id="3.10.310.20">
    <property type="entry name" value="DHHA2 domain"/>
    <property type="match status" value="1"/>
</dbReference>
<dbReference type="OrthoDB" id="374045at2759"/>
<dbReference type="AlphaFoldDB" id="A0A9W9FGM4"/>
<reference evidence="3" key="1">
    <citation type="submission" date="2022-11" db="EMBL/GenBank/DDBJ databases">
        <authorList>
            <person name="Petersen C."/>
        </authorList>
    </citation>
    <scope>NUCLEOTIDE SEQUENCE</scope>
    <source>
        <strain evidence="3">IBT 30761</strain>
    </source>
</reference>
<keyword evidence="1" id="KW-0732">Signal</keyword>
<dbReference type="RefSeq" id="XP_056475291.1">
    <property type="nucleotide sequence ID" value="XM_056619132.1"/>
</dbReference>
<dbReference type="Proteomes" id="UP001149074">
    <property type="component" value="Unassembled WGS sequence"/>
</dbReference>
<feature type="chain" id="PRO_5040808213" description="DHHA2 domain-containing protein" evidence="1">
    <location>
        <begin position="18"/>
        <end position="469"/>
    </location>
</feature>
<dbReference type="GeneID" id="81358111"/>
<dbReference type="Pfam" id="PF02833">
    <property type="entry name" value="DHHA2"/>
    <property type="match status" value="1"/>
</dbReference>
<keyword evidence="4" id="KW-1185">Reference proteome</keyword>
<dbReference type="PANTHER" id="PTHR12112:SF39">
    <property type="entry name" value="EG:152A3.5 PROTEIN (FBGN0003116_PN PROTEIN)"/>
    <property type="match status" value="1"/>
</dbReference>
<dbReference type="PANTHER" id="PTHR12112">
    <property type="entry name" value="BNIP - RELATED"/>
    <property type="match status" value="1"/>
</dbReference>
<evidence type="ECO:0000259" key="2">
    <source>
        <dbReference type="SMART" id="SM01131"/>
    </source>
</evidence>
<feature type="signal peptide" evidence="1">
    <location>
        <begin position="1"/>
        <end position="17"/>
    </location>
</feature>
<dbReference type="InterPro" id="IPR038763">
    <property type="entry name" value="DHH_sf"/>
</dbReference>
<dbReference type="InterPro" id="IPR038222">
    <property type="entry name" value="DHHA2_dom_sf"/>
</dbReference>
<dbReference type="GO" id="GO:0004309">
    <property type="term" value="F:exopolyphosphatase activity"/>
    <property type="evidence" value="ECO:0007669"/>
    <property type="project" value="TreeGrafter"/>
</dbReference>
<accession>A0A9W9FGM4</accession>
<evidence type="ECO:0000313" key="4">
    <source>
        <dbReference type="Proteomes" id="UP001149074"/>
    </source>
</evidence>
<dbReference type="EMBL" id="JAPQKI010000005">
    <property type="protein sequence ID" value="KAJ5099637.1"/>
    <property type="molecule type" value="Genomic_DNA"/>
</dbReference>
<evidence type="ECO:0000256" key="1">
    <source>
        <dbReference type="SAM" id="SignalP"/>
    </source>
</evidence>
<name>A0A9W9FGM4_9EURO</name>
<proteinExistence type="predicted"/>
<dbReference type="Gene3D" id="3.90.1640.10">
    <property type="entry name" value="inorganic pyrophosphatase (n-terminal core)"/>
    <property type="match status" value="1"/>
</dbReference>
<comment type="caution">
    <text evidence="3">The sequence shown here is derived from an EMBL/GenBank/DDBJ whole genome shotgun (WGS) entry which is preliminary data.</text>
</comment>
<gene>
    <name evidence="3" type="ORF">N7532_006638</name>
</gene>